<proteinExistence type="predicted"/>
<comment type="caution">
    <text evidence="2">The sequence shown here is derived from an EMBL/GenBank/DDBJ whole genome shotgun (WGS) entry which is preliminary data.</text>
</comment>
<reference evidence="2" key="1">
    <citation type="journal article" date="2023" name="Mol. Phylogenet. Evol.">
        <title>Genome-scale phylogeny and comparative genomics of the fungal order Sordariales.</title>
        <authorList>
            <person name="Hensen N."/>
            <person name="Bonometti L."/>
            <person name="Westerberg I."/>
            <person name="Brannstrom I.O."/>
            <person name="Guillou S."/>
            <person name="Cros-Aarteil S."/>
            <person name="Calhoun S."/>
            <person name="Haridas S."/>
            <person name="Kuo A."/>
            <person name="Mondo S."/>
            <person name="Pangilinan J."/>
            <person name="Riley R."/>
            <person name="LaButti K."/>
            <person name="Andreopoulos B."/>
            <person name="Lipzen A."/>
            <person name="Chen C."/>
            <person name="Yan M."/>
            <person name="Daum C."/>
            <person name="Ng V."/>
            <person name="Clum A."/>
            <person name="Steindorff A."/>
            <person name="Ohm R.A."/>
            <person name="Martin F."/>
            <person name="Silar P."/>
            <person name="Natvig D.O."/>
            <person name="Lalanne C."/>
            <person name="Gautier V."/>
            <person name="Ament-Velasquez S.L."/>
            <person name="Kruys A."/>
            <person name="Hutchinson M.I."/>
            <person name="Powell A.J."/>
            <person name="Barry K."/>
            <person name="Miller A.N."/>
            <person name="Grigoriev I.V."/>
            <person name="Debuchy R."/>
            <person name="Gladieux P."/>
            <person name="Hiltunen Thoren M."/>
            <person name="Johannesson H."/>
        </authorList>
    </citation>
    <scope>NUCLEOTIDE SEQUENCE</scope>
    <source>
        <strain evidence="2">CBS 314.62</strain>
    </source>
</reference>
<name>A0AAE0X6Y9_9PEZI</name>
<dbReference type="AlphaFoldDB" id="A0AAE0X6Y9"/>
<dbReference type="EMBL" id="JAULSO010000002">
    <property type="protein sequence ID" value="KAK3687144.1"/>
    <property type="molecule type" value="Genomic_DNA"/>
</dbReference>
<protein>
    <submittedName>
        <fullName evidence="2">Uncharacterized protein</fullName>
    </submittedName>
</protein>
<feature type="compositionally biased region" description="Basic and acidic residues" evidence="1">
    <location>
        <begin position="1"/>
        <end position="17"/>
    </location>
</feature>
<accession>A0AAE0X6Y9</accession>
<feature type="region of interest" description="Disordered" evidence="1">
    <location>
        <begin position="1"/>
        <end position="80"/>
    </location>
</feature>
<sequence>MKRLQKAADIDAAENHSKKLLLSNDRDRDEQPGTASQHGDGNRQFNNFGTGPQKNVDGNYFEAKGDQHFGMVPPRSRWGERGCRRRPALLTMMAQESITRNRVAYKSDPRVHSHEYQAYLCRKSCQRRNSRYQS</sequence>
<organism evidence="2 3">
    <name type="scientific">Podospora appendiculata</name>
    <dbReference type="NCBI Taxonomy" id="314037"/>
    <lineage>
        <taxon>Eukaryota</taxon>
        <taxon>Fungi</taxon>
        <taxon>Dikarya</taxon>
        <taxon>Ascomycota</taxon>
        <taxon>Pezizomycotina</taxon>
        <taxon>Sordariomycetes</taxon>
        <taxon>Sordariomycetidae</taxon>
        <taxon>Sordariales</taxon>
        <taxon>Podosporaceae</taxon>
        <taxon>Podospora</taxon>
    </lineage>
</organism>
<evidence type="ECO:0000256" key="1">
    <source>
        <dbReference type="SAM" id="MobiDB-lite"/>
    </source>
</evidence>
<reference evidence="2" key="2">
    <citation type="submission" date="2023-06" db="EMBL/GenBank/DDBJ databases">
        <authorList>
            <consortium name="Lawrence Berkeley National Laboratory"/>
            <person name="Haridas S."/>
            <person name="Hensen N."/>
            <person name="Bonometti L."/>
            <person name="Westerberg I."/>
            <person name="Brannstrom I.O."/>
            <person name="Guillou S."/>
            <person name="Cros-Aarteil S."/>
            <person name="Calhoun S."/>
            <person name="Kuo A."/>
            <person name="Mondo S."/>
            <person name="Pangilinan J."/>
            <person name="Riley R."/>
            <person name="Labutti K."/>
            <person name="Andreopoulos B."/>
            <person name="Lipzen A."/>
            <person name="Chen C."/>
            <person name="Yanf M."/>
            <person name="Daum C."/>
            <person name="Ng V."/>
            <person name="Clum A."/>
            <person name="Steindorff A."/>
            <person name="Ohm R."/>
            <person name="Martin F."/>
            <person name="Silar P."/>
            <person name="Natvig D."/>
            <person name="Lalanne C."/>
            <person name="Gautier V."/>
            <person name="Ament-Velasquez S.L."/>
            <person name="Kruys A."/>
            <person name="Hutchinson M.I."/>
            <person name="Powell A.J."/>
            <person name="Barry K."/>
            <person name="Miller A.N."/>
            <person name="Grigoriev I.V."/>
            <person name="Debuchy R."/>
            <person name="Gladieux P."/>
            <person name="Thoren M.H."/>
            <person name="Johannesson H."/>
        </authorList>
    </citation>
    <scope>NUCLEOTIDE SEQUENCE</scope>
    <source>
        <strain evidence="2">CBS 314.62</strain>
    </source>
</reference>
<evidence type="ECO:0000313" key="2">
    <source>
        <dbReference type="EMBL" id="KAK3687144.1"/>
    </source>
</evidence>
<dbReference type="Proteomes" id="UP001270362">
    <property type="component" value="Unassembled WGS sequence"/>
</dbReference>
<gene>
    <name evidence="2" type="ORF">B0T22DRAFT_121460</name>
</gene>
<feature type="compositionally biased region" description="Polar residues" evidence="1">
    <location>
        <begin position="33"/>
        <end position="53"/>
    </location>
</feature>
<evidence type="ECO:0000313" key="3">
    <source>
        <dbReference type="Proteomes" id="UP001270362"/>
    </source>
</evidence>
<keyword evidence="3" id="KW-1185">Reference proteome</keyword>